<comment type="caution">
    <text evidence="1">The sequence shown here is derived from an EMBL/GenBank/DDBJ whole genome shotgun (WGS) entry which is preliminary data.</text>
</comment>
<dbReference type="EMBL" id="PFHP01000058">
    <property type="protein sequence ID" value="PIW95541.1"/>
    <property type="molecule type" value="Genomic_DNA"/>
</dbReference>
<name>A0A2M7IL64_9BACT</name>
<proteinExistence type="predicted"/>
<reference evidence="2" key="1">
    <citation type="submission" date="2017-09" db="EMBL/GenBank/DDBJ databases">
        <title>Depth-based differentiation of microbial function through sediment-hosted aquifers and enrichment of novel symbionts in the deep terrestrial subsurface.</title>
        <authorList>
            <person name="Probst A.J."/>
            <person name="Ladd B."/>
            <person name="Jarett J.K."/>
            <person name="Geller-Mcgrath D.E."/>
            <person name="Sieber C.M.K."/>
            <person name="Emerson J.B."/>
            <person name="Anantharaman K."/>
            <person name="Thomas B.C."/>
            <person name="Malmstrom R."/>
            <person name="Stieglmeier M."/>
            <person name="Klingl A."/>
            <person name="Woyke T."/>
            <person name="Ryan C.M."/>
            <person name="Banfield J.F."/>
        </authorList>
    </citation>
    <scope>NUCLEOTIDE SEQUENCE [LARGE SCALE GENOMIC DNA]</scope>
</reference>
<dbReference type="AlphaFoldDB" id="A0A2M7IL64"/>
<dbReference type="Proteomes" id="UP000229931">
    <property type="component" value="Unassembled WGS sequence"/>
</dbReference>
<evidence type="ECO:0000313" key="1">
    <source>
        <dbReference type="EMBL" id="PIW95541.1"/>
    </source>
</evidence>
<evidence type="ECO:0000313" key="2">
    <source>
        <dbReference type="Proteomes" id="UP000229931"/>
    </source>
</evidence>
<accession>A0A2M7IL64</accession>
<sequence>MGTKKLKGEKMITYESNLTPEQIEKLKKLSENKKSYRRFFFENKIKAESGNKTDPVKSEFNEEAAKANNQLREINLYFGKGAKK</sequence>
<protein>
    <submittedName>
        <fullName evidence="1">Uncharacterized protein</fullName>
    </submittedName>
</protein>
<organism evidence="1 2">
    <name type="scientific">Candidatus Kuenenbacteria bacterium CG_4_8_14_3_um_filter_39_15</name>
    <dbReference type="NCBI Taxonomy" id="1974615"/>
    <lineage>
        <taxon>Bacteria</taxon>
        <taxon>Candidatus Kueneniibacteriota</taxon>
    </lineage>
</organism>
<gene>
    <name evidence="1" type="ORF">COZ84_02870</name>
</gene>